<comment type="caution">
    <text evidence="1">The sequence shown here is derived from an EMBL/GenBank/DDBJ whole genome shotgun (WGS) entry which is preliminary data.</text>
</comment>
<name>A0A2N1LBS0_9GLOM</name>
<gene>
    <name evidence="1" type="ORF">RhiirC2_803745</name>
</gene>
<dbReference type="EMBL" id="LLXL01008832">
    <property type="protein sequence ID" value="PKK46822.1"/>
    <property type="molecule type" value="Genomic_DNA"/>
</dbReference>
<feature type="non-terminal residue" evidence="1">
    <location>
        <position position="1"/>
    </location>
</feature>
<organism evidence="1 2">
    <name type="scientific">Rhizophagus irregularis</name>
    <dbReference type="NCBI Taxonomy" id="588596"/>
    <lineage>
        <taxon>Eukaryota</taxon>
        <taxon>Fungi</taxon>
        <taxon>Fungi incertae sedis</taxon>
        <taxon>Mucoromycota</taxon>
        <taxon>Glomeromycotina</taxon>
        <taxon>Glomeromycetes</taxon>
        <taxon>Glomerales</taxon>
        <taxon>Glomeraceae</taxon>
        <taxon>Rhizophagus</taxon>
    </lineage>
</organism>
<proteinExistence type="predicted"/>
<evidence type="ECO:0000313" key="2">
    <source>
        <dbReference type="Proteomes" id="UP000233469"/>
    </source>
</evidence>
<evidence type="ECO:0000313" key="1">
    <source>
        <dbReference type="EMBL" id="PKK46822.1"/>
    </source>
</evidence>
<sequence>KIDYSAKINEILSQEELSNKIVIDEEKGIINDITLLSKNLENFRIPIEENLKE</sequence>
<dbReference type="VEuPathDB" id="FungiDB:FUN_003275"/>
<protein>
    <submittedName>
        <fullName evidence="1">Uncharacterized protein</fullName>
    </submittedName>
</protein>
<reference evidence="1 2" key="1">
    <citation type="submission" date="2016-04" db="EMBL/GenBank/DDBJ databases">
        <title>Genome analyses suggest a sexual origin of heterokaryosis in a supposedly ancient asexual fungus.</title>
        <authorList>
            <person name="Ropars J."/>
            <person name="Sedzielewska K."/>
            <person name="Noel J."/>
            <person name="Charron P."/>
            <person name="Farinelli L."/>
            <person name="Marton T."/>
            <person name="Kruger M."/>
            <person name="Pelin A."/>
            <person name="Brachmann A."/>
            <person name="Corradi N."/>
        </authorList>
    </citation>
    <scope>NUCLEOTIDE SEQUENCE [LARGE SCALE GENOMIC DNA]</scope>
    <source>
        <strain evidence="1 2">C2</strain>
    </source>
</reference>
<dbReference type="Proteomes" id="UP000233469">
    <property type="component" value="Unassembled WGS sequence"/>
</dbReference>
<accession>A0A2N1LBS0</accession>
<dbReference type="AlphaFoldDB" id="A0A2N1LBS0"/>
<reference evidence="1 2" key="2">
    <citation type="submission" date="2017-10" db="EMBL/GenBank/DDBJ databases">
        <title>Extensive intraspecific genome diversity in a model arbuscular mycorrhizal fungus.</title>
        <authorList>
            <person name="Chen E.C.H."/>
            <person name="Morin E."/>
            <person name="Baudet D."/>
            <person name="Noel J."/>
            <person name="Ndikumana S."/>
            <person name="Charron P."/>
            <person name="St-Onge C."/>
            <person name="Giorgi J."/>
            <person name="Grigoriev I.V."/>
            <person name="Roux C."/>
            <person name="Martin F.M."/>
            <person name="Corradi N."/>
        </authorList>
    </citation>
    <scope>NUCLEOTIDE SEQUENCE [LARGE SCALE GENOMIC DNA]</scope>
    <source>
        <strain evidence="1 2">C2</strain>
    </source>
</reference>